<protein>
    <submittedName>
        <fullName evidence="2">Uncharacterized protein</fullName>
    </submittedName>
</protein>
<feature type="compositionally biased region" description="Polar residues" evidence="1">
    <location>
        <begin position="804"/>
        <end position="815"/>
    </location>
</feature>
<dbReference type="EMBL" id="BPLQ01011879">
    <property type="protein sequence ID" value="GIY60909.1"/>
    <property type="molecule type" value="Genomic_DNA"/>
</dbReference>
<feature type="region of interest" description="Disordered" evidence="1">
    <location>
        <begin position="300"/>
        <end position="323"/>
    </location>
</feature>
<feature type="compositionally biased region" description="Polar residues" evidence="1">
    <location>
        <begin position="822"/>
        <end position="853"/>
    </location>
</feature>
<evidence type="ECO:0000256" key="1">
    <source>
        <dbReference type="SAM" id="MobiDB-lite"/>
    </source>
</evidence>
<feature type="compositionally biased region" description="Acidic residues" evidence="1">
    <location>
        <begin position="907"/>
        <end position="924"/>
    </location>
</feature>
<gene>
    <name evidence="2" type="ORF">CDAR_596441</name>
</gene>
<organism evidence="2 3">
    <name type="scientific">Caerostris darwini</name>
    <dbReference type="NCBI Taxonomy" id="1538125"/>
    <lineage>
        <taxon>Eukaryota</taxon>
        <taxon>Metazoa</taxon>
        <taxon>Ecdysozoa</taxon>
        <taxon>Arthropoda</taxon>
        <taxon>Chelicerata</taxon>
        <taxon>Arachnida</taxon>
        <taxon>Araneae</taxon>
        <taxon>Araneomorphae</taxon>
        <taxon>Entelegynae</taxon>
        <taxon>Araneoidea</taxon>
        <taxon>Araneidae</taxon>
        <taxon>Caerostris</taxon>
    </lineage>
</organism>
<accession>A0AAV4UT11</accession>
<dbReference type="AlphaFoldDB" id="A0AAV4UT11"/>
<evidence type="ECO:0000313" key="3">
    <source>
        <dbReference type="Proteomes" id="UP001054837"/>
    </source>
</evidence>
<feature type="region of interest" description="Disordered" evidence="1">
    <location>
        <begin position="776"/>
        <end position="960"/>
    </location>
</feature>
<name>A0AAV4UT11_9ARAC</name>
<proteinExistence type="predicted"/>
<feature type="region of interest" description="Disordered" evidence="1">
    <location>
        <begin position="577"/>
        <end position="601"/>
    </location>
</feature>
<evidence type="ECO:0000313" key="2">
    <source>
        <dbReference type="EMBL" id="GIY60909.1"/>
    </source>
</evidence>
<dbReference type="Proteomes" id="UP001054837">
    <property type="component" value="Unassembled WGS sequence"/>
</dbReference>
<sequence>MSKRVVSSPETISATSFGVSFNKHTKEMIGQTRSKSCQSRRPFNVWNEANMIPQIINTRLESKPGNFYFDPNFRNQNINVTDKFSRRTENINVYEDRINNGIDSIRIAETGIRYQTDGKENNESETNSNLTSVTSKYVSEPRNVCSYENSEKSVNSRHMYIRTENASTTEDEDSNDTNFKTVAGVKIRDHNNVKANNEGKVNQNLTNFNTKLESKPRNFHSYQNSANKIMNAKDIYSKTIENGTTTEDQEKNDTGFKIVAGIRIRNQTDIKANNERGLNQSLIDLATILESKPRDFYSYQNSENENVNSRRTQNGNITEDHKNNDHDYKIVAGVRIRNEADITAYNEKKRNQSLINLTTIRESKLRDFCSYQNSENENVNGNTYSRRTQNGNITEDHKNNDHDFKIVAGIRIRNEADITAYNEKKRNQSLINLTTIRESKLGDFYSYQNSEIENVNSRHTYSRTTQIENIIEDHKNNEDDIKIVAGVRIRNEADIKAYNERERNQSLINLTTIHESKQRDLYSYQNSENKNVNDRHIYSRRTQNENITEDHNNNDHDFKTLAGIRIRNQTNVKGNNEEEENFTMLSTRRKSKPRNYHPYQNFKNRSVTAGDAFSRNIENLSINKDLQNNCTDSKMVAGTRIRNLPVEENVKVKDDPHFADSNTSCESTVNDFCCPYSEKSDSNSWDLYSRKIENGSVTQDKNLDASMKTVAGIRIRNQTAVKENGERKDGRQMTILNRLKERNRSAGKQQFSLAKLESELKMIRSNILKNFVKKQVYQPSDRKQKTPSNRVVSDSSASVDDEQLNTISKPDTLKNSIRIPESNISHNEGNNSISSLNNSQDCAIPQNPSSMSASGGHVSVALSENGKSVSNRSESNATETNLKTSSESVSTIHTSCDSCLVTSSSTDTDEDEDEDEDEDQEACLDESFPQSVPPDTRQSVTIDYDEDVPSSSAGDDSESAMESILIRTASMNFNDKDGVESSTKERVFHQMKPFENGCLYWLKHRNARKEDVMKCRKNKSDGAYKNTRQQNIINRISNYDDLIKALISTRALNIPNNQSQDLTSNSTNNDIQIRPISLRQRNNHLRNGDNTTKNQKKQLPDDVELEKLSTNQVLAQIGLSVLARERPIEMLMSSPKKGYTEAYRKILTLCGYGN</sequence>
<comment type="caution">
    <text evidence="2">The sequence shown here is derived from an EMBL/GenBank/DDBJ whole genome shotgun (WGS) entry which is preliminary data.</text>
</comment>
<feature type="compositionally biased region" description="Polar residues" evidence="1">
    <location>
        <begin position="300"/>
        <end position="317"/>
    </location>
</feature>
<keyword evidence="3" id="KW-1185">Reference proteome</keyword>
<reference evidence="2 3" key="1">
    <citation type="submission" date="2021-06" db="EMBL/GenBank/DDBJ databases">
        <title>Caerostris darwini draft genome.</title>
        <authorList>
            <person name="Kono N."/>
            <person name="Arakawa K."/>
        </authorList>
    </citation>
    <scope>NUCLEOTIDE SEQUENCE [LARGE SCALE GENOMIC DNA]</scope>
</reference>
<feature type="compositionally biased region" description="Polar residues" evidence="1">
    <location>
        <begin position="865"/>
        <end position="901"/>
    </location>
</feature>